<sequence length="140" mass="15704">MNVSKYTGVPPQSDTADRKIAGGPIYSSTDVQNLLGNNGSNIIAWTNKCSDDIQKNSLDLEDVEKIISACFSSRSYFKGSEWCKQAPTGPWAACDAYVVFFNQWNEYAYKELEYEYYIKYAIAKSGKVLLTVSCHGPEER</sequence>
<feature type="region of interest" description="Disordered" evidence="1">
    <location>
        <begin position="1"/>
        <end position="21"/>
    </location>
</feature>
<evidence type="ECO:0000313" key="3">
    <source>
        <dbReference type="Proteomes" id="UP001449225"/>
    </source>
</evidence>
<dbReference type="EMBL" id="JBBMRA010000007">
    <property type="protein sequence ID" value="MEM5536550.1"/>
    <property type="molecule type" value="Genomic_DNA"/>
</dbReference>
<evidence type="ECO:0000256" key="1">
    <source>
        <dbReference type="SAM" id="MobiDB-lite"/>
    </source>
</evidence>
<dbReference type="RefSeq" id="WP_342854352.1">
    <property type="nucleotide sequence ID" value="NZ_JBBMRA010000007.1"/>
</dbReference>
<gene>
    <name evidence="2" type="ORF">WNY58_09120</name>
</gene>
<name>A0ABU9TS56_9GAMM</name>
<keyword evidence="3" id="KW-1185">Reference proteome</keyword>
<accession>A0ABU9TS56</accession>
<dbReference type="Proteomes" id="UP001449225">
    <property type="component" value="Unassembled WGS sequence"/>
</dbReference>
<evidence type="ECO:0000313" key="2">
    <source>
        <dbReference type="EMBL" id="MEM5536550.1"/>
    </source>
</evidence>
<proteinExistence type="predicted"/>
<protein>
    <submittedName>
        <fullName evidence="2">Uncharacterized protein</fullName>
    </submittedName>
</protein>
<organism evidence="2 3">
    <name type="scientific">Neptuniibacter pectenicola</name>
    <dbReference type="NCBI Taxonomy" id="1806669"/>
    <lineage>
        <taxon>Bacteria</taxon>
        <taxon>Pseudomonadati</taxon>
        <taxon>Pseudomonadota</taxon>
        <taxon>Gammaproteobacteria</taxon>
        <taxon>Oceanospirillales</taxon>
        <taxon>Oceanospirillaceae</taxon>
        <taxon>Neptuniibacter</taxon>
    </lineage>
</organism>
<comment type="caution">
    <text evidence="2">The sequence shown here is derived from an EMBL/GenBank/DDBJ whole genome shotgun (WGS) entry which is preliminary data.</text>
</comment>
<feature type="compositionally biased region" description="Polar residues" evidence="1">
    <location>
        <begin position="1"/>
        <end position="14"/>
    </location>
</feature>
<reference evidence="2 3" key="1">
    <citation type="submission" date="2024-03" db="EMBL/GenBank/DDBJ databases">
        <title>Community enrichment and isolation of bacterial strains for fucoidan degradation.</title>
        <authorList>
            <person name="Sichert A."/>
        </authorList>
    </citation>
    <scope>NUCLEOTIDE SEQUENCE [LARGE SCALE GENOMIC DNA]</scope>
    <source>
        <strain evidence="2 3">AS76</strain>
    </source>
</reference>